<proteinExistence type="predicted"/>
<dbReference type="AlphaFoldDB" id="K3ZYH8"/>
<sequence length="90" mass="9640">MDFFVSSYNYTSCTASSTGSILCLNENKDNMSKEMKMLTRIADSNRSRSSLFGVVLAVQQQPSPARQPLAVMNAGCSSSSAAAVQPSLRP</sequence>
<dbReference type="EMBL" id="AGNK02000700">
    <property type="status" value="NOT_ANNOTATED_CDS"/>
    <property type="molecule type" value="Genomic_DNA"/>
</dbReference>
<reference evidence="2" key="1">
    <citation type="journal article" date="2012" name="Nat. Biotechnol.">
        <title>Reference genome sequence of the model plant Setaria.</title>
        <authorList>
            <person name="Bennetzen J.L."/>
            <person name="Schmutz J."/>
            <person name="Wang H."/>
            <person name="Percifield R."/>
            <person name="Hawkins J."/>
            <person name="Pontaroli A.C."/>
            <person name="Estep M."/>
            <person name="Feng L."/>
            <person name="Vaughn J.N."/>
            <person name="Grimwood J."/>
            <person name="Jenkins J."/>
            <person name="Barry K."/>
            <person name="Lindquist E."/>
            <person name="Hellsten U."/>
            <person name="Deshpande S."/>
            <person name="Wang X."/>
            <person name="Wu X."/>
            <person name="Mitros T."/>
            <person name="Triplett J."/>
            <person name="Yang X."/>
            <person name="Ye C.Y."/>
            <person name="Mauro-Herrera M."/>
            <person name="Wang L."/>
            <person name="Li P."/>
            <person name="Sharma M."/>
            <person name="Sharma R."/>
            <person name="Ronald P.C."/>
            <person name="Panaud O."/>
            <person name="Kellogg E.A."/>
            <person name="Brutnell T.P."/>
            <person name="Doust A.N."/>
            <person name="Tuskan G.A."/>
            <person name="Rokhsar D."/>
            <person name="Devos K.M."/>
        </authorList>
    </citation>
    <scope>NUCLEOTIDE SEQUENCE [LARGE SCALE GENOMIC DNA]</scope>
    <source>
        <strain evidence="2">cv. Yugu1</strain>
    </source>
</reference>
<dbReference type="EnsemblPlants" id="KQL22638">
    <property type="protein sequence ID" value="KQL22638"/>
    <property type="gene ID" value="SETIT_031660mg"/>
</dbReference>
<dbReference type="Gramene" id="KQL22638">
    <property type="protein sequence ID" value="KQL22638"/>
    <property type="gene ID" value="SETIT_031660mg"/>
</dbReference>
<accession>K3ZYH8</accession>
<evidence type="ECO:0000313" key="2">
    <source>
        <dbReference type="Proteomes" id="UP000004995"/>
    </source>
</evidence>
<dbReference type="HOGENOM" id="CLU_2445004_0_0_1"/>
<reference evidence="1" key="2">
    <citation type="submission" date="2018-08" db="UniProtKB">
        <authorList>
            <consortium name="EnsemblPlants"/>
        </authorList>
    </citation>
    <scope>IDENTIFICATION</scope>
    <source>
        <strain evidence="1">Yugu1</strain>
    </source>
</reference>
<organism evidence="1 2">
    <name type="scientific">Setaria italica</name>
    <name type="common">Foxtail millet</name>
    <name type="synonym">Panicum italicum</name>
    <dbReference type="NCBI Taxonomy" id="4555"/>
    <lineage>
        <taxon>Eukaryota</taxon>
        <taxon>Viridiplantae</taxon>
        <taxon>Streptophyta</taxon>
        <taxon>Embryophyta</taxon>
        <taxon>Tracheophyta</taxon>
        <taxon>Spermatophyta</taxon>
        <taxon>Magnoliopsida</taxon>
        <taxon>Liliopsida</taxon>
        <taxon>Poales</taxon>
        <taxon>Poaceae</taxon>
        <taxon>PACMAD clade</taxon>
        <taxon>Panicoideae</taxon>
        <taxon>Panicodae</taxon>
        <taxon>Paniceae</taxon>
        <taxon>Cenchrinae</taxon>
        <taxon>Setaria</taxon>
    </lineage>
</organism>
<protein>
    <submittedName>
        <fullName evidence="1">Uncharacterized protein</fullName>
    </submittedName>
</protein>
<dbReference type="Proteomes" id="UP000004995">
    <property type="component" value="Unassembled WGS sequence"/>
</dbReference>
<evidence type="ECO:0000313" key="1">
    <source>
        <dbReference type="EnsemblPlants" id="KQL22638"/>
    </source>
</evidence>
<dbReference type="InParanoid" id="K3ZYH8"/>
<keyword evidence="2" id="KW-1185">Reference proteome</keyword>
<name>K3ZYH8_SETIT</name>